<dbReference type="GO" id="GO:0005634">
    <property type="term" value="C:nucleus"/>
    <property type="evidence" value="ECO:0007669"/>
    <property type="project" value="UniProtKB-SubCell"/>
</dbReference>
<evidence type="ECO:0000313" key="12">
    <source>
        <dbReference type="EMBL" id="GMM52041.1"/>
    </source>
</evidence>
<evidence type="ECO:0000256" key="7">
    <source>
        <dbReference type="ARBA" id="ARBA00023204"/>
    </source>
</evidence>
<dbReference type="AlphaFoldDB" id="A0AAV5RLN5"/>
<dbReference type="SUPFAM" id="SSF50978">
    <property type="entry name" value="WD40 repeat-like"/>
    <property type="match status" value="1"/>
</dbReference>
<feature type="repeat" description="WD" evidence="9">
    <location>
        <begin position="64"/>
        <end position="105"/>
    </location>
</feature>
<dbReference type="PROSITE" id="PS50294">
    <property type="entry name" value="WD_REPEATS_REGION"/>
    <property type="match status" value="1"/>
</dbReference>
<dbReference type="InterPro" id="IPR036322">
    <property type="entry name" value="WD40_repeat_dom_sf"/>
</dbReference>
<evidence type="ECO:0000259" key="11">
    <source>
        <dbReference type="Pfam" id="PF24105"/>
    </source>
</evidence>
<dbReference type="PROSITE" id="PS50082">
    <property type="entry name" value="WD_REPEATS_2"/>
    <property type="match status" value="2"/>
</dbReference>
<feature type="region of interest" description="Disordered" evidence="10">
    <location>
        <begin position="574"/>
        <end position="607"/>
    </location>
</feature>
<dbReference type="GO" id="GO:0033186">
    <property type="term" value="C:CAF-1 complex"/>
    <property type="evidence" value="ECO:0007669"/>
    <property type="project" value="TreeGrafter"/>
</dbReference>
<proteinExistence type="inferred from homology"/>
<dbReference type="GO" id="GO:0006334">
    <property type="term" value="P:nucleosome assembly"/>
    <property type="evidence" value="ECO:0007669"/>
    <property type="project" value="TreeGrafter"/>
</dbReference>
<dbReference type="InterPro" id="IPR045145">
    <property type="entry name" value="PTHR15271"/>
</dbReference>
<organism evidence="12 13">
    <name type="scientific">Starmerella bacillaris</name>
    <name type="common">Yeast</name>
    <name type="synonym">Candida zemplinina</name>
    <dbReference type="NCBI Taxonomy" id="1247836"/>
    <lineage>
        <taxon>Eukaryota</taxon>
        <taxon>Fungi</taxon>
        <taxon>Dikarya</taxon>
        <taxon>Ascomycota</taxon>
        <taxon>Saccharomycotina</taxon>
        <taxon>Dipodascomycetes</taxon>
        <taxon>Dipodascales</taxon>
        <taxon>Trichomonascaceae</taxon>
        <taxon>Starmerella</taxon>
    </lineage>
</organism>
<evidence type="ECO:0000256" key="4">
    <source>
        <dbReference type="ARBA" id="ARBA00022737"/>
    </source>
</evidence>
<keyword evidence="7" id="KW-0234">DNA repair</keyword>
<gene>
    <name evidence="12" type="ORF">DASB73_030040</name>
</gene>
<dbReference type="InterPro" id="IPR055410">
    <property type="entry name" value="Beta-prop_CAF1B_HIR1"/>
</dbReference>
<reference evidence="12 13" key="1">
    <citation type="journal article" date="2023" name="Elife">
        <title>Identification of key yeast species and microbe-microbe interactions impacting larval growth of Drosophila in the wild.</title>
        <authorList>
            <person name="Mure A."/>
            <person name="Sugiura Y."/>
            <person name="Maeda R."/>
            <person name="Honda K."/>
            <person name="Sakurai N."/>
            <person name="Takahashi Y."/>
            <person name="Watada M."/>
            <person name="Katoh T."/>
            <person name="Gotoh A."/>
            <person name="Gotoh Y."/>
            <person name="Taniguchi I."/>
            <person name="Nakamura K."/>
            <person name="Hayashi T."/>
            <person name="Katayama T."/>
            <person name="Uemura T."/>
            <person name="Hattori Y."/>
        </authorList>
    </citation>
    <scope>NUCLEOTIDE SEQUENCE [LARGE SCALE GENOMIC DNA]</scope>
    <source>
        <strain evidence="12 13">SB-73</strain>
    </source>
</reference>
<evidence type="ECO:0000256" key="10">
    <source>
        <dbReference type="SAM" id="MobiDB-lite"/>
    </source>
</evidence>
<comment type="subcellular location">
    <subcellularLocation>
        <location evidence="1">Nucleus</location>
    </subcellularLocation>
</comment>
<comment type="caution">
    <text evidence="12">The sequence shown here is derived from an EMBL/GenBank/DDBJ whole genome shotgun (WGS) entry which is preliminary data.</text>
</comment>
<evidence type="ECO:0000256" key="6">
    <source>
        <dbReference type="ARBA" id="ARBA00022853"/>
    </source>
</evidence>
<accession>A0AAV5RLN5</accession>
<evidence type="ECO:0000256" key="2">
    <source>
        <dbReference type="ARBA" id="ARBA00007306"/>
    </source>
</evidence>
<feature type="compositionally biased region" description="Polar residues" evidence="10">
    <location>
        <begin position="487"/>
        <end position="505"/>
    </location>
</feature>
<feature type="repeat" description="WD" evidence="9">
    <location>
        <begin position="168"/>
        <end position="209"/>
    </location>
</feature>
<evidence type="ECO:0000256" key="8">
    <source>
        <dbReference type="ARBA" id="ARBA00023242"/>
    </source>
</evidence>
<dbReference type="Pfam" id="PF24105">
    <property type="entry name" value="Beta-prop_CAF1B_HIR1"/>
    <property type="match status" value="1"/>
</dbReference>
<feature type="compositionally biased region" description="Polar residues" evidence="10">
    <location>
        <begin position="513"/>
        <end position="536"/>
    </location>
</feature>
<dbReference type="InterPro" id="IPR015943">
    <property type="entry name" value="WD40/YVTN_repeat-like_dom_sf"/>
</dbReference>
<dbReference type="PANTHER" id="PTHR15271:SF4">
    <property type="entry name" value="CHROMATIN ASSEMBLY FACTOR 1 SUBUNIT B"/>
    <property type="match status" value="1"/>
</dbReference>
<sequence>MVTVKPLIVHWHVENAPVYSVSFELTDSVNSSFPRFATAGGDSNIRIWRFNKLDPPQVEYLATLSKHSGAVNIVDFDPSGKYLASGSDDGTVLIWSRNTSNPNQPTSQFGQENDDLEKWSLIRKCRTASFGEIYDLAWSPCGRYLAAASIDKTVSILDTTDGVCIKALKDHKHYVQGVSWDPKNQFLVTQSSDQRVYVYPIKSEMTTQSKSNKTKNSTPTFESPIKIEKIDVIDNTAVQFYPESFSSFFRRLTFSTDGSLLVIPATIMEVSNKKSDCSIIFSRLDFKNPIAILPHPKPSLACVFNPRLFKLRNTDSKKLLDLDYRMIYAIATTNSIFIYDTEQTEPLGMASNLHYSSLTDLSWSPDGLSLLVTSIDGFVSLMQFKQEDLGEFDLSNEAEFLKNKIKTESILPEKTEPAPVNILNVRKRKKVVSNEVAAEKVVIKAETLDDMKDTGTVSHEKLTNDETPFVNDNIKSELNEQEQCTLTSVSQDSSINIKPQEQLSAETERETNLEVTTEPTTQLEGSSQLPVPQDFNSTYQEKPVTEEVNMTTTEASIEPTQSTIMRSDVDVDTIEQKEFSQQQPASSGLLEPLKRDEQETIDMMDEP</sequence>
<evidence type="ECO:0000256" key="9">
    <source>
        <dbReference type="PROSITE-ProRule" id="PRU00221"/>
    </source>
</evidence>
<name>A0AAV5RLN5_STABA</name>
<feature type="domain" description="CAF1B/HIR1 beta-propeller" evidence="11">
    <location>
        <begin position="9"/>
        <end position="389"/>
    </location>
</feature>
<evidence type="ECO:0000256" key="3">
    <source>
        <dbReference type="ARBA" id="ARBA00022574"/>
    </source>
</evidence>
<evidence type="ECO:0000256" key="1">
    <source>
        <dbReference type="ARBA" id="ARBA00004123"/>
    </source>
</evidence>
<evidence type="ECO:0000313" key="13">
    <source>
        <dbReference type="Proteomes" id="UP001362899"/>
    </source>
</evidence>
<dbReference type="SMART" id="SM00320">
    <property type="entry name" value="WD40"/>
    <property type="match status" value="5"/>
</dbReference>
<dbReference type="GO" id="GO:0006281">
    <property type="term" value="P:DNA repair"/>
    <property type="evidence" value="ECO:0007669"/>
    <property type="project" value="UniProtKB-KW"/>
</dbReference>
<dbReference type="Gene3D" id="2.130.10.10">
    <property type="entry name" value="YVTN repeat-like/Quinoprotein amine dehydrogenase"/>
    <property type="match status" value="3"/>
</dbReference>
<protein>
    <submittedName>
        <fullName evidence="12">Cac2 protein</fullName>
    </submittedName>
</protein>
<keyword evidence="8" id="KW-0539">Nucleus</keyword>
<dbReference type="PANTHER" id="PTHR15271">
    <property type="entry name" value="CHROMATIN ASSEMBLY FACTOR 1 SUBUNIT B"/>
    <property type="match status" value="1"/>
</dbReference>
<keyword evidence="6" id="KW-0156">Chromatin regulator</keyword>
<dbReference type="GO" id="GO:0006335">
    <property type="term" value="P:DNA replication-dependent chromatin assembly"/>
    <property type="evidence" value="ECO:0007669"/>
    <property type="project" value="InterPro"/>
</dbReference>
<evidence type="ECO:0000256" key="5">
    <source>
        <dbReference type="ARBA" id="ARBA00022763"/>
    </source>
</evidence>
<dbReference type="EMBL" id="BTGC01000008">
    <property type="protein sequence ID" value="GMM52041.1"/>
    <property type="molecule type" value="Genomic_DNA"/>
</dbReference>
<comment type="similarity">
    <text evidence="2">Belongs to the WD repeat HIR1 family.</text>
</comment>
<keyword evidence="3 9" id="KW-0853">WD repeat</keyword>
<keyword evidence="13" id="KW-1185">Reference proteome</keyword>
<dbReference type="Proteomes" id="UP001362899">
    <property type="component" value="Unassembled WGS sequence"/>
</dbReference>
<keyword evidence="4" id="KW-0677">Repeat</keyword>
<keyword evidence="5" id="KW-0227">DNA damage</keyword>
<dbReference type="InterPro" id="IPR001680">
    <property type="entry name" value="WD40_rpt"/>
</dbReference>
<feature type="region of interest" description="Disordered" evidence="10">
    <location>
        <begin position="487"/>
        <end position="536"/>
    </location>
</feature>